<keyword evidence="3" id="KW-1185">Reference proteome</keyword>
<gene>
    <name evidence="2" type="ORF">IF202_13760</name>
</gene>
<proteinExistence type="predicted"/>
<comment type="caution">
    <text evidence="2">The sequence shown here is derived from an EMBL/GenBank/DDBJ whole genome shotgun (WGS) entry which is preliminary data.</text>
</comment>
<evidence type="ECO:0000313" key="3">
    <source>
        <dbReference type="Proteomes" id="UP000604161"/>
    </source>
</evidence>
<feature type="region of interest" description="Disordered" evidence="1">
    <location>
        <begin position="35"/>
        <end position="60"/>
    </location>
</feature>
<protein>
    <submittedName>
        <fullName evidence="2">Hemagglutinin repeat-containing protein</fullName>
    </submittedName>
</protein>
<evidence type="ECO:0000313" key="2">
    <source>
        <dbReference type="EMBL" id="MBD5772104.1"/>
    </source>
</evidence>
<accession>A0ABR8P2T7</accession>
<dbReference type="EMBL" id="JACYFC010000004">
    <property type="protein sequence ID" value="MBD5772104.1"/>
    <property type="molecule type" value="Genomic_DNA"/>
</dbReference>
<evidence type="ECO:0000256" key="1">
    <source>
        <dbReference type="SAM" id="MobiDB-lite"/>
    </source>
</evidence>
<organism evidence="2 3">
    <name type="scientific">Marinomonas colpomeniae</name>
    <dbReference type="NCBI Taxonomy" id="2774408"/>
    <lineage>
        <taxon>Bacteria</taxon>
        <taxon>Pseudomonadati</taxon>
        <taxon>Pseudomonadota</taxon>
        <taxon>Gammaproteobacteria</taxon>
        <taxon>Oceanospirillales</taxon>
        <taxon>Oceanospirillaceae</taxon>
        <taxon>Marinomonas</taxon>
    </lineage>
</organism>
<dbReference type="Pfam" id="PF13332">
    <property type="entry name" value="Fil_haemagg_2"/>
    <property type="match status" value="1"/>
</dbReference>
<sequence length="76" mass="7536">MTQTAVGSGLVANGNVSVQSGENITLEGAELSSGETLSLGAGNDGATAVTQNENGDYVNESGDVVGNITLATQELH</sequence>
<dbReference type="InterPro" id="IPR025157">
    <property type="entry name" value="Hemagglutinin_rpt"/>
</dbReference>
<dbReference type="Proteomes" id="UP000604161">
    <property type="component" value="Unassembled WGS sequence"/>
</dbReference>
<reference evidence="2 3" key="1">
    <citation type="submission" date="2020-09" db="EMBL/GenBank/DDBJ databases">
        <title>Marinomonas sp. nov., isolated from the cysticercosis algae of Qingdao, China.</title>
        <authorList>
            <person name="Sun X."/>
        </authorList>
    </citation>
    <scope>NUCLEOTIDE SEQUENCE [LARGE SCALE GENOMIC DNA]</scope>
    <source>
        <strain evidence="2 3">SM2066</strain>
    </source>
</reference>
<name>A0ABR8P2T7_9GAMM</name>